<keyword evidence="11" id="KW-1185">Reference proteome</keyword>
<dbReference type="EMBL" id="ML014265">
    <property type="protein sequence ID" value="RKO99689.1"/>
    <property type="molecule type" value="Genomic_DNA"/>
</dbReference>
<protein>
    <recommendedName>
        <fullName evidence="5">Proteasome subunit alpha type</fullName>
    </recommendedName>
</protein>
<evidence type="ECO:0000256" key="6">
    <source>
        <dbReference type="SAM" id="MobiDB-lite"/>
    </source>
</evidence>
<evidence type="ECO:0000256" key="1">
    <source>
        <dbReference type="ARBA" id="ARBA00022490"/>
    </source>
</evidence>
<dbReference type="PANTHER" id="PTHR11599">
    <property type="entry name" value="PROTEASOME SUBUNIT ALPHA/BETA"/>
    <property type="match status" value="1"/>
</dbReference>
<dbReference type="InterPro" id="IPR023332">
    <property type="entry name" value="Proteasome_alpha-type"/>
</dbReference>
<evidence type="ECO:0000256" key="4">
    <source>
        <dbReference type="PROSITE-ProRule" id="PRU00808"/>
    </source>
</evidence>
<reference evidence="10 11" key="1">
    <citation type="journal article" date="2018" name="Nat. Microbiol.">
        <title>Leveraging single-cell genomics to expand the fungal tree of life.</title>
        <authorList>
            <person name="Ahrendt S.R."/>
            <person name="Quandt C.A."/>
            <person name="Ciobanu D."/>
            <person name="Clum A."/>
            <person name="Salamov A."/>
            <person name="Andreopoulos B."/>
            <person name="Cheng J.F."/>
            <person name="Woyke T."/>
            <person name="Pelin A."/>
            <person name="Henrissat B."/>
            <person name="Reynolds N.K."/>
            <person name="Benny G.L."/>
            <person name="Smith M.E."/>
            <person name="James T.Y."/>
            <person name="Grigoriev I.V."/>
        </authorList>
    </citation>
    <scope>NUCLEOTIDE SEQUENCE [LARGE SCALE GENOMIC DNA]</scope>
    <source>
        <strain evidence="10 11">ATCC 52028</strain>
    </source>
</reference>
<dbReference type="AlphaFoldDB" id="A0A4P9X0N4"/>
<dbReference type="PROSITE" id="PS51475">
    <property type="entry name" value="PROTEASOME_ALPHA_2"/>
    <property type="match status" value="1"/>
</dbReference>
<dbReference type="GO" id="GO:0006511">
    <property type="term" value="P:ubiquitin-dependent protein catabolic process"/>
    <property type="evidence" value="ECO:0007669"/>
    <property type="project" value="InterPro"/>
</dbReference>
<evidence type="ECO:0000313" key="10">
    <source>
        <dbReference type="Proteomes" id="UP000268535"/>
    </source>
</evidence>
<dbReference type="SMART" id="SM00948">
    <property type="entry name" value="Proteasome_A_N"/>
    <property type="match status" value="1"/>
</dbReference>
<dbReference type="FunFam" id="3.60.20.10:FF:000016">
    <property type="entry name" value="Proteasome subunit alpha type-6"/>
    <property type="match status" value="1"/>
</dbReference>
<dbReference type="CDD" id="cd03749">
    <property type="entry name" value="proteasome_alpha_type_1"/>
    <property type="match status" value="1"/>
</dbReference>
<dbReference type="InterPro" id="IPR000426">
    <property type="entry name" value="Proteasome_asu_N"/>
</dbReference>
<keyword evidence="2 4" id="KW-0647">Proteasome</keyword>
<evidence type="ECO:0000313" key="11">
    <source>
        <dbReference type="Proteomes" id="UP000274922"/>
    </source>
</evidence>
<dbReference type="InterPro" id="IPR001353">
    <property type="entry name" value="Proteasome_sua/b"/>
</dbReference>
<dbReference type="Gene3D" id="3.60.20.10">
    <property type="entry name" value="Glutamine Phosphoribosylpyrophosphate, subunit 1, domain 1"/>
    <property type="match status" value="1"/>
</dbReference>
<reference evidence="8" key="3">
    <citation type="submission" date="2018-08" db="EMBL/GenBank/DDBJ databases">
        <title>Leveraging single-cell genomics to expand the Fungal Tree of Life.</title>
        <authorList>
            <consortium name="DOE Joint Genome Institute"/>
            <person name="Ahrendt S.R."/>
            <person name="Quandt C.A."/>
            <person name="Ciobanu D."/>
            <person name="Clum A."/>
            <person name="Salamov A."/>
            <person name="Andreopoulos B."/>
            <person name="Cheng J.-F."/>
            <person name="Woyke T."/>
            <person name="Pelin A."/>
            <person name="Henrissat B."/>
            <person name="Reynolds N."/>
            <person name="Benny G.L."/>
            <person name="Smith M.E."/>
            <person name="James T.Y."/>
            <person name="Grigoriev I.V."/>
        </authorList>
    </citation>
    <scope>NUCLEOTIDE SEQUENCE</scope>
    <source>
        <strain evidence="8">ATCC 52028</strain>
    </source>
</reference>
<dbReference type="SUPFAM" id="SSF56235">
    <property type="entry name" value="N-terminal nucleophile aminohydrolases (Ntn hydrolases)"/>
    <property type="match status" value="1"/>
</dbReference>
<evidence type="ECO:0000256" key="3">
    <source>
        <dbReference type="ARBA" id="ARBA00023242"/>
    </source>
</evidence>
<evidence type="ECO:0000256" key="5">
    <source>
        <dbReference type="RuleBase" id="RU000551"/>
    </source>
</evidence>
<evidence type="ECO:0000256" key="2">
    <source>
        <dbReference type="ARBA" id="ARBA00022942"/>
    </source>
</evidence>
<dbReference type="GO" id="GO:0005634">
    <property type="term" value="C:nucleus"/>
    <property type="evidence" value="ECO:0007669"/>
    <property type="project" value="UniProtKB-SubCell"/>
</dbReference>
<dbReference type="GO" id="GO:0005737">
    <property type="term" value="C:cytoplasm"/>
    <property type="evidence" value="ECO:0007669"/>
    <property type="project" value="UniProtKB-SubCell"/>
</dbReference>
<dbReference type="InterPro" id="IPR035144">
    <property type="entry name" value="Proteasome_alpha1"/>
</dbReference>
<name>A0A4P9X0N4_9FUNG</name>
<feature type="region of interest" description="Disordered" evidence="6">
    <location>
        <begin position="240"/>
        <end position="272"/>
    </location>
</feature>
<dbReference type="GO" id="GO:0019773">
    <property type="term" value="C:proteasome core complex, alpha-subunit complex"/>
    <property type="evidence" value="ECO:0007669"/>
    <property type="project" value="UniProtKB-UniRule"/>
</dbReference>
<dbReference type="Proteomes" id="UP000268535">
    <property type="component" value="Unassembled WGS sequence"/>
</dbReference>
<sequence>MFRNQYDGDATTWSPQGRIHQVEYAMEAVKQGSAAVGLRSNTHAVLVSLNRSFGDLATHKEKLIKIDGHMGIAFSGLLSDARILSSFMRREALTSKMLYDRSVPVSRVVEAIGNKAQVNTQQYGNRPYGVGLLVAGHDETGPHIHECMPSGTTFDYVAMAIGSRSQSAKTYLEKHFESFASATLDELILHGVRALRDCLQQDQNLTVESCSVGVVGKDTPFDILDGARLGDFIQKVETTEGGRRGAHAVPVETSNVTPSETPAADQDTQMST</sequence>
<comment type="subunit">
    <text evidence="5">The 26S proteasome consists of a 20S proteasome core and two 19S regulatory subunits.</text>
</comment>
<dbReference type="OrthoDB" id="431557at2759"/>
<dbReference type="Pfam" id="PF10584">
    <property type="entry name" value="Proteasome_A_N"/>
    <property type="match status" value="1"/>
</dbReference>
<proteinExistence type="inferred from homology"/>
<feature type="compositionally biased region" description="Polar residues" evidence="6">
    <location>
        <begin position="252"/>
        <end position="272"/>
    </location>
</feature>
<keyword evidence="3 5" id="KW-0539">Nucleus</keyword>
<keyword evidence="1 5" id="KW-0963">Cytoplasm</keyword>
<dbReference type="InterPro" id="IPR029055">
    <property type="entry name" value="Ntn_hydrolases_N"/>
</dbReference>
<evidence type="ECO:0000313" key="8">
    <source>
        <dbReference type="EMBL" id="RKO97500.1"/>
    </source>
</evidence>
<dbReference type="STRING" id="1555241.A0A4P9X0N4"/>
<reference evidence="9" key="2">
    <citation type="submission" date="2018-04" db="EMBL/GenBank/DDBJ databases">
        <title>Leveraging single-cell genomics to expand the Fungal Tree of Life.</title>
        <authorList>
            <consortium name="DOE Joint Genome Institute"/>
            <person name="Ahrendt S.R."/>
            <person name="Quandt C.A."/>
            <person name="Ciobanu D."/>
            <person name="Clum A."/>
            <person name="Salamov A."/>
            <person name="Andreopoulos B."/>
            <person name="Cheng J.-F."/>
            <person name="Woyke T."/>
            <person name="Pelin A."/>
            <person name="Henrissat B."/>
            <person name="Benny G.L."/>
            <person name="Smith M.E."/>
            <person name="James T.Y."/>
            <person name="Grigoriev I.V."/>
        </authorList>
    </citation>
    <scope>NUCLEOTIDE SEQUENCE</scope>
    <source>
        <strain evidence="9">ATCC 52028</strain>
    </source>
</reference>
<dbReference type="Pfam" id="PF00227">
    <property type="entry name" value="Proteasome"/>
    <property type="match status" value="1"/>
</dbReference>
<organism evidence="8 10">
    <name type="scientific">Caulochytrium protostelioides</name>
    <dbReference type="NCBI Taxonomy" id="1555241"/>
    <lineage>
        <taxon>Eukaryota</taxon>
        <taxon>Fungi</taxon>
        <taxon>Fungi incertae sedis</taxon>
        <taxon>Chytridiomycota</taxon>
        <taxon>Chytridiomycota incertae sedis</taxon>
        <taxon>Chytridiomycetes</taxon>
        <taxon>Caulochytriales</taxon>
        <taxon>Caulochytriaceae</taxon>
        <taxon>Caulochytrium</taxon>
    </lineage>
</organism>
<evidence type="ECO:0000259" key="7">
    <source>
        <dbReference type="PROSITE" id="PS00388"/>
    </source>
</evidence>
<comment type="similarity">
    <text evidence="4 5">Belongs to the peptidase T1A family.</text>
</comment>
<evidence type="ECO:0000313" key="9">
    <source>
        <dbReference type="EMBL" id="RKO99689.1"/>
    </source>
</evidence>
<gene>
    <name evidence="8" type="ORF">CAUPRSCDRAFT_10834</name>
    <name evidence="9" type="ORF">CXG81DRAFT_20264</name>
</gene>
<feature type="domain" description="Proteasome alpha-type subunits" evidence="7">
    <location>
        <begin position="6"/>
        <end position="28"/>
    </location>
</feature>
<comment type="subcellular location">
    <subcellularLocation>
        <location evidence="5">Cytoplasm</location>
    </subcellularLocation>
    <subcellularLocation>
        <location evidence="5">Nucleus</location>
    </subcellularLocation>
</comment>
<dbReference type="Proteomes" id="UP000274922">
    <property type="component" value="Unassembled WGS sequence"/>
</dbReference>
<dbReference type="PROSITE" id="PS00388">
    <property type="entry name" value="PROTEASOME_ALPHA_1"/>
    <property type="match status" value="1"/>
</dbReference>
<accession>A0A4P9X0N4</accession>
<dbReference type="InterPro" id="IPR050115">
    <property type="entry name" value="Proteasome_alpha"/>
</dbReference>
<dbReference type="EMBL" id="ML009249">
    <property type="protein sequence ID" value="RKO97500.1"/>
    <property type="molecule type" value="Genomic_DNA"/>
</dbReference>